<reference evidence="3 4" key="1">
    <citation type="submission" date="2019-02" db="EMBL/GenBank/DDBJ databases">
        <title>Genomic Encyclopedia of Archaeal and Bacterial Type Strains, Phase II (KMG-II): from individual species to whole genera.</title>
        <authorList>
            <person name="Goeker M."/>
        </authorList>
    </citation>
    <scope>NUCLEOTIDE SEQUENCE [LARGE SCALE GENOMIC DNA]</scope>
    <source>
        <strain evidence="3 4">DSM 18101</strain>
    </source>
</reference>
<gene>
    <name evidence="3" type="ORF">BDD14_6663</name>
</gene>
<dbReference type="PANTHER" id="PTHR43249">
    <property type="entry name" value="UDP-N-ACETYL-2-AMINO-2-DEOXY-D-GLUCURONATE OXIDASE"/>
    <property type="match status" value="1"/>
</dbReference>
<organism evidence="3 4">
    <name type="scientific">Edaphobacter modestus</name>
    <dbReference type="NCBI Taxonomy" id="388466"/>
    <lineage>
        <taxon>Bacteria</taxon>
        <taxon>Pseudomonadati</taxon>
        <taxon>Acidobacteriota</taxon>
        <taxon>Terriglobia</taxon>
        <taxon>Terriglobales</taxon>
        <taxon>Acidobacteriaceae</taxon>
        <taxon>Edaphobacter</taxon>
    </lineage>
</organism>
<dbReference type="InterPro" id="IPR036291">
    <property type="entry name" value="NAD(P)-bd_dom_sf"/>
</dbReference>
<evidence type="ECO:0000313" key="3">
    <source>
        <dbReference type="EMBL" id="RZU29069.1"/>
    </source>
</evidence>
<name>A0A4Q7Y0I3_9BACT</name>
<dbReference type="InterPro" id="IPR052515">
    <property type="entry name" value="Gfo/Idh/MocA_Oxidoreductase"/>
</dbReference>
<dbReference type="OrthoDB" id="9815825at2"/>
<dbReference type="Proteomes" id="UP000292958">
    <property type="component" value="Unassembled WGS sequence"/>
</dbReference>
<dbReference type="InterPro" id="IPR055170">
    <property type="entry name" value="GFO_IDH_MocA-like_dom"/>
</dbReference>
<feature type="domain" description="Gfo/Idh/MocA-like oxidoreductase N-terminal" evidence="1">
    <location>
        <begin position="1"/>
        <end position="115"/>
    </location>
</feature>
<dbReference type="EMBL" id="SHKW01000008">
    <property type="protein sequence ID" value="RZU29069.1"/>
    <property type="molecule type" value="Genomic_DNA"/>
</dbReference>
<dbReference type="AlphaFoldDB" id="A0A4Q7Y0I3"/>
<evidence type="ECO:0000259" key="1">
    <source>
        <dbReference type="Pfam" id="PF01408"/>
    </source>
</evidence>
<accession>A0A4Q7Y0I3</accession>
<feature type="domain" description="GFO/IDH/MocA-like oxidoreductase" evidence="2">
    <location>
        <begin position="129"/>
        <end position="249"/>
    </location>
</feature>
<evidence type="ECO:0000259" key="2">
    <source>
        <dbReference type="Pfam" id="PF22725"/>
    </source>
</evidence>
<dbReference type="Gene3D" id="3.30.360.10">
    <property type="entry name" value="Dihydrodipicolinate Reductase, domain 2"/>
    <property type="match status" value="1"/>
</dbReference>
<dbReference type="RefSeq" id="WP_130425542.1">
    <property type="nucleotide sequence ID" value="NZ_SHKW01000008.1"/>
</dbReference>
<dbReference type="SUPFAM" id="SSF55347">
    <property type="entry name" value="Glyceraldehyde-3-phosphate dehydrogenase-like, C-terminal domain"/>
    <property type="match status" value="1"/>
</dbReference>
<keyword evidence="4" id="KW-1185">Reference proteome</keyword>
<dbReference type="Gene3D" id="3.40.50.720">
    <property type="entry name" value="NAD(P)-binding Rossmann-like Domain"/>
    <property type="match status" value="1"/>
</dbReference>
<comment type="caution">
    <text evidence="3">The sequence shown here is derived from an EMBL/GenBank/DDBJ whole genome shotgun (WGS) entry which is preliminary data.</text>
</comment>
<sequence>MRVGIIGTGAIAVKHAQAYRNIGFPIVACANSGRLRGEEFAISTGAEFVGSNEELCRRPDVDYVDLCTLPSVRMEILGLCARYSKPLLMQKPMSVDLQTARAMVTQAEKAHIPLGVVSQHRFDDSVLFLKQALADGRLGRVLQADAYVKWHRSDEYYSRPIKGSWAGEGGGTLINQAIHQVDLLLHLVGPVARVFGEWKLGATHSIESEDMLVGTFRYANGAIGVMEASTSLWPGYPERLELHGTKGTAIITGDKLTTWDVENDIGDPPPLMSKASSGASDPMAISIVPFERQFQDFAQACSEGREPMCSGMDGFRALQVVTGLYDSCRKEQPVTIRAEF</sequence>
<evidence type="ECO:0000313" key="4">
    <source>
        <dbReference type="Proteomes" id="UP000292958"/>
    </source>
</evidence>
<proteinExistence type="predicted"/>
<dbReference type="SUPFAM" id="SSF51735">
    <property type="entry name" value="NAD(P)-binding Rossmann-fold domains"/>
    <property type="match status" value="1"/>
</dbReference>
<dbReference type="PANTHER" id="PTHR43249:SF1">
    <property type="entry name" value="D-GLUCOSIDE 3-DEHYDROGENASE"/>
    <property type="match status" value="1"/>
</dbReference>
<dbReference type="InterPro" id="IPR000683">
    <property type="entry name" value="Gfo/Idh/MocA-like_OxRdtase_N"/>
</dbReference>
<dbReference type="Pfam" id="PF01408">
    <property type="entry name" value="GFO_IDH_MocA"/>
    <property type="match status" value="1"/>
</dbReference>
<protein>
    <submittedName>
        <fullName evidence="3">Putative dehydrogenase</fullName>
    </submittedName>
</protein>
<dbReference type="Pfam" id="PF22725">
    <property type="entry name" value="GFO_IDH_MocA_C3"/>
    <property type="match status" value="1"/>
</dbReference>
<dbReference type="GO" id="GO:0000166">
    <property type="term" value="F:nucleotide binding"/>
    <property type="evidence" value="ECO:0007669"/>
    <property type="project" value="InterPro"/>
</dbReference>